<evidence type="ECO:0000313" key="7">
    <source>
        <dbReference type="Proteomes" id="UP000254191"/>
    </source>
</evidence>
<name>A0A1Z1SRX7_PROMI</name>
<dbReference type="Proteomes" id="UP000195540">
    <property type="component" value="Chromosome"/>
</dbReference>
<dbReference type="EMBL" id="UGTS01000005">
    <property type="protein sequence ID" value="SUC38566.1"/>
    <property type="molecule type" value="Genomic_DNA"/>
</dbReference>
<evidence type="ECO:0000313" key="3">
    <source>
        <dbReference type="EMBL" id="SPZ04149.1"/>
    </source>
</evidence>
<reference evidence="2" key="3">
    <citation type="submission" date="2023-06" db="EMBL/GenBank/DDBJ databases">
        <authorList>
            <consortium name="Clinical and Environmental Microbiology Branch: Whole genome sequencing antimicrobial resistance pathogens in the healthcare setting"/>
        </authorList>
    </citation>
    <scope>NUCLEOTIDE SEQUENCE</scope>
    <source>
        <strain evidence="2">Microbial</strain>
    </source>
</reference>
<evidence type="ECO:0000313" key="6">
    <source>
        <dbReference type="Proteomes" id="UP000251485"/>
    </source>
</evidence>
<evidence type="ECO:0000313" key="2">
    <source>
        <dbReference type="EMBL" id="EKW9774722.1"/>
    </source>
</evidence>
<proteinExistence type="predicted"/>
<dbReference type="AlphaFoldDB" id="A0A1Z1SRX7"/>
<dbReference type="OMA" id="GNIRRCE"/>
<evidence type="ECO:0000313" key="1">
    <source>
        <dbReference type="EMBL" id="ARX33442.1"/>
    </source>
</evidence>
<dbReference type="EMBL" id="ABKSPD020000001">
    <property type="protein sequence ID" value="EKW9774722.1"/>
    <property type="molecule type" value="Genomic_DNA"/>
</dbReference>
<dbReference type="STRING" id="584.AOUC001_14620"/>
<dbReference type="GeneID" id="6802379"/>
<dbReference type="OrthoDB" id="7065319at2"/>
<dbReference type="Proteomes" id="UP001171165">
    <property type="component" value="Unassembled WGS sequence"/>
</dbReference>
<accession>A0A1Z1SRX7</accession>
<organism evidence="2 8">
    <name type="scientific">Proteus mirabilis</name>
    <dbReference type="NCBI Taxonomy" id="584"/>
    <lineage>
        <taxon>Bacteria</taxon>
        <taxon>Pseudomonadati</taxon>
        <taxon>Pseudomonadota</taxon>
        <taxon>Gammaproteobacteria</taxon>
        <taxon>Enterobacterales</taxon>
        <taxon>Morganellaceae</taxon>
        <taxon>Proteus</taxon>
    </lineage>
</organism>
<dbReference type="EMBL" id="CP021694">
    <property type="protein sequence ID" value="ARX33442.1"/>
    <property type="molecule type" value="Genomic_DNA"/>
</dbReference>
<gene>
    <name evidence="1" type="ORF">AM402_04500</name>
    <name evidence="3" type="ORF">NCTC10975_05203</name>
    <name evidence="4" type="ORF">NCTC11938_02837</name>
    <name evidence="2" type="ORF">PW210_000478</name>
</gene>
<reference evidence="6 7" key="2">
    <citation type="submission" date="2018-06" db="EMBL/GenBank/DDBJ databases">
        <authorList>
            <consortium name="Pathogen Informatics"/>
            <person name="Doyle S."/>
        </authorList>
    </citation>
    <scope>NUCLEOTIDE SEQUENCE [LARGE SCALE GENOMIC DNA]</scope>
    <source>
        <strain evidence="3 6">NCTC10975</strain>
        <strain evidence="4 7">NCTC11938</strain>
    </source>
</reference>
<protein>
    <submittedName>
        <fullName evidence="2">DUF2857 domain-containing protein</fullName>
    </submittedName>
    <submittedName>
        <fullName evidence="3">Protein of uncharacterized function (DUF2857)</fullName>
    </submittedName>
</protein>
<dbReference type="RefSeq" id="WP_000235333.1">
    <property type="nucleotide sequence ID" value="NZ_ABFCQN020000034.1"/>
</dbReference>
<dbReference type="Pfam" id="PF11198">
    <property type="entry name" value="DUF2857"/>
    <property type="match status" value="1"/>
</dbReference>
<dbReference type="Proteomes" id="UP000251485">
    <property type="component" value="Unassembled WGS sequence"/>
</dbReference>
<evidence type="ECO:0000313" key="5">
    <source>
        <dbReference type="Proteomes" id="UP000195540"/>
    </source>
</evidence>
<reference evidence="1 5" key="1">
    <citation type="submission" date="2017-05" db="EMBL/GenBank/DDBJ databases">
        <title>Whole genome sequencing of Proteus mirabilis AR_0155.</title>
        <authorList>
            <person name="Conlan S."/>
            <person name="Thomas P.J."/>
            <person name="Mullikin J."/>
            <person name="Frank K.M."/>
            <person name="Segre J.A."/>
        </authorList>
    </citation>
    <scope>NUCLEOTIDE SEQUENCE [LARGE SCALE GENOMIC DNA]</scope>
    <source>
        <strain evidence="1 5">AR_0155</strain>
    </source>
</reference>
<dbReference type="EMBL" id="UAUE01000039">
    <property type="protein sequence ID" value="SPZ04149.1"/>
    <property type="molecule type" value="Genomic_DNA"/>
</dbReference>
<dbReference type="Proteomes" id="UP000254191">
    <property type="component" value="Unassembled WGS sequence"/>
</dbReference>
<evidence type="ECO:0000313" key="4">
    <source>
        <dbReference type="EMBL" id="SUC38566.1"/>
    </source>
</evidence>
<evidence type="ECO:0000313" key="8">
    <source>
        <dbReference type="Proteomes" id="UP001171165"/>
    </source>
</evidence>
<sequence>MATQLAQAGNHLLTELVMEIKSGNLRRCEALGLTDNEIRLLNSLTIEDLHYLSQSPVSIITCQIHRENLRLLLTRAKEVHRQNQMIERCLRLGASIDLLNQYFGMTSLEVSARRRLSGIRGNAGRSQRLSDVQQTELWYRWKEEGMPEPDDPDCLQIMVSCAEKMNVSLTTVWNSVQEWHRDGILNSADRGKYHAG</sequence>
<dbReference type="InterPro" id="IPR021364">
    <property type="entry name" value="DUF2857"/>
</dbReference>